<dbReference type="FunFam" id="3.30.70.1350:FF:000001">
    <property type="entry name" value="Metal tolerance protein 11"/>
    <property type="match status" value="1"/>
</dbReference>
<feature type="domain" description="Cation efflux protein transmembrane" evidence="8">
    <location>
        <begin position="126"/>
        <end position="313"/>
    </location>
</feature>
<dbReference type="Gene3D" id="3.30.70.1350">
    <property type="entry name" value="Cation efflux protein, cytoplasmic domain"/>
    <property type="match status" value="1"/>
</dbReference>
<sequence>MSVTVTATSIEPQYVQLQQVSLRRGHSSAVEGPQQLLQHRHSSQRRLNDDEVGANSLALDPLFLNTSKKSEDELLDLKRQGSSKKVRDFYRQQNELIDEMLGPLNPMDEEEEERQLLKLKIAVYGSVLANVLLFALQLAAAITSGSLSIFATMADAFMDLLSSVVLMWAARQAAKPNLNKYPAGKARMETAGIIVFACLMSCVAIFLVIESAQKLISNSQEPDLTPMAIGMVATALGVKLLLYFYCVTLSHYASASVLAQDHRNDLLVNSVGLTTGIIGSRLAGWVDPVGCILIAVFILQSWVRTMIENVQLIVGKSADVNFLQRVTYIALTHPGVVQVDTCRSYYAGNNLFVEVDIVLPPDMKLKDSHDIGEALQVKLESLPNVERAFVHADYETSHKPEHQKSK</sequence>
<dbReference type="GO" id="GO:0098771">
    <property type="term" value="P:inorganic ion homeostasis"/>
    <property type="evidence" value="ECO:0007669"/>
    <property type="project" value="UniProtKB-ARBA"/>
</dbReference>
<organism evidence="10 11">
    <name type="scientific">Hesseltinella vesiculosa</name>
    <dbReference type="NCBI Taxonomy" id="101127"/>
    <lineage>
        <taxon>Eukaryota</taxon>
        <taxon>Fungi</taxon>
        <taxon>Fungi incertae sedis</taxon>
        <taxon>Mucoromycota</taxon>
        <taxon>Mucoromycotina</taxon>
        <taxon>Mucoromycetes</taxon>
        <taxon>Mucorales</taxon>
        <taxon>Cunninghamellaceae</taxon>
        <taxon>Hesseltinella</taxon>
    </lineage>
</organism>
<evidence type="ECO:0000256" key="7">
    <source>
        <dbReference type="SAM" id="Phobius"/>
    </source>
</evidence>
<feature type="transmembrane region" description="Helical" evidence="7">
    <location>
        <begin position="229"/>
        <end position="253"/>
    </location>
</feature>
<dbReference type="Pfam" id="PF01545">
    <property type="entry name" value="Cation_efflux"/>
    <property type="match status" value="1"/>
</dbReference>
<dbReference type="NCBIfam" id="TIGR01297">
    <property type="entry name" value="CDF"/>
    <property type="match status" value="1"/>
</dbReference>
<dbReference type="SUPFAM" id="SSF160240">
    <property type="entry name" value="Cation efflux protein cytoplasmic domain-like"/>
    <property type="match status" value="1"/>
</dbReference>
<dbReference type="InterPro" id="IPR027470">
    <property type="entry name" value="Cation_efflux_CTD"/>
</dbReference>
<feature type="transmembrane region" description="Helical" evidence="7">
    <location>
        <begin position="148"/>
        <end position="170"/>
    </location>
</feature>
<protein>
    <submittedName>
        <fullName evidence="10">Uncharacterized protein</fullName>
    </submittedName>
</protein>
<dbReference type="PANTHER" id="PTHR43840:SF13">
    <property type="entry name" value="CATION EFFLUX PROTEIN CYTOPLASMIC DOMAIN-CONTAINING PROTEIN"/>
    <property type="match status" value="1"/>
</dbReference>
<dbReference type="GO" id="GO:0008324">
    <property type="term" value="F:monoatomic cation transmembrane transporter activity"/>
    <property type="evidence" value="ECO:0007669"/>
    <property type="project" value="InterPro"/>
</dbReference>
<dbReference type="InterPro" id="IPR002524">
    <property type="entry name" value="Cation_efflux"/>
</dbReference>
<dbReference type="Pfam" id="PF16916">
    <property type="entry name" value="ZT_dimer"/>
    <property type="match status" value="1"/>
</dbReference>
<feature type="domain" description="Cation efflux protein cytoplasmic" evidence="9">
    <location>
        <begin position="323"/>
        <end position="393"/>
    </location>
</feature>
<dbReference type="InterPro" id="IPR036837">
    <property type="entry name" value="Cation_efflux_CTD_sf"/>
</dbReference>
<evidence type="ECO:0000256" key="6">
    <source>
        <dbReference type="ARBA" id="ARBA00023136"/>
    </source>
</evidence>
<evidence type="ECO:0000256" key="2">
    <source>
        <dbReference type="ARBA" id="ARBA00022448"/>
    </source>
</evidence>
<feature type="transmembrane region" description="Helical" evidence="7">
    <location>
        <begin position="191"/>
        <end position="209"/>
    </location>
</feature>
<dbReference type="STRING" id="101127.A0A1X2G6W7"/>
<accession>A0A1X2G6W7</accession>
<evidence type="ECO:0000256" key="1">
    <source>
        <dbReference type="ARBA" id="ARBA00004127"/>
    </source>
</evidence>
<keyword evidence="2" id="KW-0813">Transport</keyword>
<evidence type="ECO:0000256" key="3">
    <source>
        <dbReference type="ARBA" id="ARBA00022692"/>
    </source>
</evidence>
<dbReference type="FunFam" id="1.20.1510.10:FF:000005">
    <property type="entry name" value="Putative Cation diffusion facilitator 1"/>
    <property type="match status" value="1"/>
</dbReference>
<comment type="subcellular location">
    <subcellularLocation>
        <location evidence="1">Endomembrane system</location>
        <topology evidence="1">Multi-pass membrane protein</topology>
    </subcellularLocation>
</comment>
<keyword evidence="6 7" id="KW-0472">Membrane</keyword>
<evidence type="ECO:0000259" key="8">
    <source>
        <dbReference type="Pfam" id="PF01545"/>
    </source>
</evidence>
<dbReference type="AlphaFoldDB" id="A0A1X2G6W7"/>
<gene>
    <name evidence="10" type="ORF">DM01DRAFT_1150120</name>
</gene>
<evidence type="ECO:0000256" key="5">
    <source>
        <dbReference type="ARBA" id="ARBA00023065"/>
    </source>
</evidence>
<dbReference type="Proteomes" id="UP000242146">
    <property type="component" value="Unassembled WGS sequence"/>
</dbReference>
<keyword evidence="3 7" id="KW-0812">Transmembrane</keyword>
<dbReference type="GO" id="GO:0016020">
    <property type="term" value="C:membrane"/>
    <property type="evidence" value="ECO:0007669"/>
    <property type="project" value="InterPro"/>
</dbReference>
<feature type="transmembrane region" description="Helical" evidence="7">
    <location>
        <begin position="121"/>
        <end position="142"/>
    </location>
</feature>
<dbReference type="PANTHER" id="PTHR43840">
    <property type="entry name" value="MITOCHONDRIAL METAL TRANSPORTER 1-RELATED"/>
    <property type="match status" value="1"/>
</dbReference>
<dbReference type="InterPro" id="IPR027469">
    <property type="entry name" value="Cation_efflux_TMD_sf"/>
</dbReference>
<dbReference type="SUPFAM" id="SSF161111">
    <property type="entry name" value="Cation efflux protein transmembrane domain-like"/>
    <property type="match status" value="1"/>
</dbReference>
<dbReference type="InterPro" id="IPR058533">
    <property type="entry name" value="Cation_efflux_TM"/>
</dbReference>
<evidence type="ECO:0000313" key="11">
    <source>
        <dbReference type="Proteomes" id="UP000242146"/>
    </source>
</evidence>
<dbReference type="EMBL" id="MCGT01000037">
    <property type="protein sequence ID" value="ORX46549.1"/>
    <property type="molecule type" value="Genomic_DNA"/>
</dbReference>
<reference evidence="10 11" key="1">
    <citation type="submission" date="2016-07" db="EMBL/GenBank/DDBJ databases">
        <title>Pervasive Adenine N6-methylation of Active Genes in Fungi.</title>
        <authorList>
            <consortium name="DOE Joint Genome Institute"/>
            <person name="Mondo S.J."/>
            <person name="Dannebaum R.O."/>
            <person name="Kuo R.C."/>
            <person name="Labutti K."/>
            <person name="Haridas S."/>
            <person name="Kuo A."/>
            <person name="Salamov A."/>
            <person name="Ahrendt S.R."/>
            <person name="Lipzen A."/>
            <person name="Sullivan W."/>
            <person name="Andreopoulos W.B."/>
            <person name="Clum A."/>
            <person name="Lindquist E."/>
            <person name="Daum C."/>
            <person name="Ramamoorthy G.K."/>
            <person name="Gryganskyi A."/>
            <person name="Culley D."/>
            <person name="Magnuson J.K."/>
            <person name="James T.Y."/>
            <person name="O'Malley M.A."/>
            <person name="Stajich J.E."/>
            <person name="Spatafora J.W."/>
            <person name="Visel A."/>
            <person name="Grigoriev I.V."/>
        </authorList>
    </citation>
    <scope>NUCLEOTIDE SEQUENCE [LARGE SCALE GENOMIC DNA]</scope>
    <source>
        <strain evidence="10 11">NRRL 3301</strain>
    </source>
</reference>
<proteinExistence type="predicted"/>
<keyword evidence="4 7" id="KW-1133">Transmembrane helix</keyword>
<dbReference type="GO" id="GO:0012505">
    <property type="term" value="C:endomembrane system"/>
    <property type="evidence" value="ECO:0007669"/>
    <property type="project" value="UniProtKB-SubCell"/>
</dbReference>
<dbReference type="OrthoDB" id="78296at2759"/>
<comment type="caution">
    <text evidence="10">The sequence shown here is derived from an EMBL/GenBank/DDBJ whole genome shotgun (WGS) entry which is preliminary data.</text>
</comment>
<keyword evidence="11" id="KW-1185">Reference proteome</keyword>
<dbReference type="GO" id="GO:0030003">
    <property type="term" value="P:intracellular monoatomic cation homeostasis"/>
    <property type="evidence" value="ECO:0007669"/>
    <property type="project" value="UniProtKB-ARBA"/>
</dbReference>
<dbReference type="Gene3D" id="1.20.1510.10">
    <property type="entry name" value="Cation efflux protein transmembrane domain"/>
    <property type="match status" value="1"/>
</dbReference>
<evidence type="ECO:0000256" key="4">
    <source>
        <dbReference type="ARBA" id="ARBA00022989"/>
    </source>
</evidence>
<evidence type="ECO:0000313" key="10">
    <source>
        <dbReference type="EMBL" id="ORX46549.1"/>
    </source>
</evidence>
<evidence type="ECO:0000259" key="9">
    <source>
        <dbReference type="Pfam" id="PF16916"/>
    </source>
</evidence>
<keyword evidence="5" id="KW-0406">Ion transport</keyword>
<name>A0A1X2G6W7_9FUNG</name>
<dbReference type="InterPro" id="IPR050291">
    <property type="entry name" value="CDF_Transporter"/>
</dbReference>